<dbReference type="GO" id="GO:0098552">
    <property type="term" value="C:side of membrane"/>
    <property type="evidence" value="ECO:0007669"/>
    <property type="project" value="UniProtKB-KW"/>
</dbReference>
<evidence type="ECO:0000256" key="9">
    <source>
        <dbReference type="ARBA" id="ARBA00022821"/>
    </source>
</evidence>
<dbReference type="Pfam" id="PF07983">
    <property type="entry name" value="X8"/>
    <property type="match status" value="1"/>
</dbReference>
<keyword evidence="12" id="KW-0325">Glycoprotein</keyword>
<dbReference type="EMBL" id="MH017230">
    <property type="protein sequence ID" value="AZA14775.1"/>
    <property type="molecule type" value="mRNA"/>
</dbReference>
<feature type="signal peptide" evidence="17">
    <location>
        <begin position="1"/>
        <end position="24"/>
    </location>
</feature>
<keyword evidence="13 15" id="KW-0326">Glycosidase</keyword>
<dbReference type="GO" id="GO:0006952">
    <property type="term" value="P:defense response"/>
    <property type="evidence" value="ECO:0007669"/>
    <property type="project" value="UniProtKB-KW"/>
</dbReference>
<accession>A0A3G6J9G8</accession>
<evidence type="ECO:0000256" key="4">
    <source>
        <dbReference type="ARBA" id="ARBA00012780"/>
    </source>
</evidence>
<comment type="catalytic activity">
    <reaction evidence="1">
        <text>Hydrolysis of (1-&gt;3)-beta-D-glucosidic linkages in (1-&gt;3)-beta-D-glucans.</text>
        <dbReference type="EC" id="3.2.1.39"/>
    </reaction>
</comment>
<evidence type="ECO:0000256" key="17">
    <source>
        <dbReference type="SAM" id="SignalP"/>
    </source>
</evidence>
<dbReference type="FunFam" id="3.20.20.80:FF:000002">
    <property type="entry name" value="Glucan endo-1,3-beta-glucosidase 3"/>
    <property type="match status" value="1"/>
</dbReference>
<name>A0A3G6J9G8_PINTA</name>
<keyword evidence="7 17" id="KW-0732">Signal</keyword>
<evidence type="ECO:0000256" key="8">
    <source>
        <dbReference type="ARBA" id="ARBA00022801"/>
    </source>
</evidence>
<dbReference type="GO" id="GO:0009506">
    <property type="term" value="C:plasmodesma"/>
    <property type="evidence" value="ECO:0007669"/>
    <property type="project" value="UniProtKB-ARBA"/>
</dbReference>
<dbReference type="InterPro" id="IPR017853">
    <property type="entry name" value="GH"/>
</dbReference>
<dbReference type="FunFam" id="1.20.58.1040:FF:000001">
    <property type="entry name" value="Glucan endo-1,3-beta-glucosidase 4"/>
    <property type="match status" value="1"/>
</dbReference>
<sequence>MSFRTSSVLIAIAVVLAIVASAGAGTVGINYGRKADNLPPASKVVQLIKSQGINKLKLYDADPAALHAFSGTDIKITIALPNEELSNVARRLSRAYAWVQKNVVAYVPGTQITAIAVGNEVFAASNDLTSYLVPAMKNIHMALVKYNLDGIIKVSSPLATSVLQNSFPPSAGLFKSDLVETTIKPMLDFLSQTGSSLMVNVYPFFAYEGDANDISLDYALFRPNAGVRDSNTGLLYTNLFDAQLDAVFSAMSALGYKNLDIVVSETGWPSKGDEGETGANLDNAAAYNGNLVKHVLSNSGTPLRPKASLDTFIFALFNENQKPGPTSERNYGLFYPTEEHVYSIALTPAAMNNQAPTSGNNSSSTPATSVQHHRSSVTTPVGASETWCVANSKIDTSKLQAALDYACGEGAADCKQIQPGASCYNPNTLEAHASYAFNSYYQKNSRKTGTCDFQGAAYVVTQPPRYGDCKFPTGY</sequence>
<dbReference type="Gene3D" id="1.20.58.1040">
    <property type="match status" value="1"/>
</dbReference>
<dbReference type="PANTHER" id="PTHR32227">
    <property type="entry name" value="GLUCAN ENDO-1,3-BETA-GLUCOSIDASE BG1-RELATED-RELATED"/>
    <property type="match status" value="1"/>
</dbReference>
<dbReference type="InterPro" id="IPR000490">
    <property type="entry name" value="Glyco_hydro_17"/>
</dbReference>
<comment type="subcellular location">
    <subcellularLocation>
        <location evidence="2">Cell membrane</location>
        <topology evidence="2">Lipid-anchor</topology>
        <topology evidence="2">GPI-anchor</topology>
    </subcellularLocation>
</comment>
<keyword evidence="6" id="KW-0336">GPI-anchor</keyword>
<evidence type="ECO:0000256" key="11">
    <source>
        <dbReference type="ARBA" id="ARBA00023157"/>
    </source>
</evidence>
<dbReference type="GO" id="GO:0005886">
    <property type="term" value="C:plasma membrane"/>
    <property type="evidence" value="ECO:0007669"/>
    <property type="project" value="UniProtKB-SubCell"/>
</dbReference>
<keyword evidence="8 15" id="KW-0378">Hydrolase</keyword>
<reference evidence="19" key="1">
    <citation type="submission" date="2018-03" db="EMBL/GenBank/DDBJ databases">
        <title>Loblolly pine cDNA sequences associated with carbon metabolism, wood formation, and disease resistance.</title>
        <authorList>
            <person name="Nairn C.J."/>
            <person name="Dean J.F.D."/>
            <person name="Peterson D.G."/>
        </authorList>
    </citation>
    <scope>NUCLEOTIDE SEQUENCE</scope>
    <source>
        <tissue evidence="19">Developing xylem</tissue>
    </source>
</reference>
<dbReference type="GO" id="GO:0005975">
    <property type="term" value="P:carbohydrate metabolic process"/>
    <property type="evidence" value="ECO:0007669"/>
    <property type="project" value="InterPro"/>
</dbReference>
<keyword evidence="10" id="KW-0472">Membrane</keyword>
<keyword evidence="5" id="KW-1003">Cell membrane</keyword>
<evidence type="ECO:0000256" key="15">
    <source>
        <dbReference type="RuleBase" id="RU004336"/>
    </source>
</evidence>
<dbReference type="GO" id="GO:0042973">
    <property type="term" value="F:glucan endo-1,3-beta-D-glucosidase activity"/>
    <property type="evidence" value="ECO:0007669"/>
    <property type="project" value="UniProtKB-EC"/>
</dbReference>
<organism evidence="19">
    <name type="scientific">Pinus taeda</name>
    <name type="common">Loblolly pine</name>
    <dbReference type="NCBI Taxonomy" id="3352"/>
    <lineage>
        <taxon>Eukaryota</taxon>
        <taxon>Viridiplantae</taxon>
        <taxon>Streptophyta</taxon>
        <taxon>Embryophyta</taxon>
        <taxon>Tracheophyta</taxon>
        <taxon>Spermatophyta</taxon>
        <taxon>Pinopsida</taxon>
        <taxon>Pinidae</taxon>
        <taxon>Conifers I</taxon>
        <taxon>Pinales</taxon>
        <taxon>Pinaceae</taxon>
        <taxon>Pinus</taxon>
        <taxon>Pinus subgen. Pinus</taxon>
    </lineage>
</organism>
<evidence type="ECO:0000256" key="6">
    <source>
        <dbReference type="ARBA" id="ARBA00022622"/>
    </source>
</evidence>
<dbReference type="InterPro" id="IPR044965">
    <property type="entry name" value="Glyco_hydro_17_plant"/>
</dbReference>
<evidence type="ECO:0000256" key="2">
    <source>
        <dbReference type="ARBA" id="ARBA00004609"/>
    </source>
</evidence>
<dbReference type="Pfam" id="PF00332">
    <property type="entry name" value="Glyco_hydro_17"/>
    <property type="match status" value="1"/>
</dbReference>
<feature type="region of interest" description="Disordered" evidence="16">
    <location>
        <begin position="352"/>
        <end position="378"/>
    </location>
</feature>
<dbReference type="EC" id="3.2.1.39" evidence="4"/>
<dbReference type="Gene3D" id="3.20.20.80">
    <property type="entry name" value="Glycosidases"/>
    <property type="match status" value="1"/>
</dbReference>
<dbReference type="InterPro" id="IPR012946">
    <property type="entry name" value="X8"/>
</dbReference>
<feature type="domain" description="X8" evidence="18">
    <location>
        <begin position="386"/>
        <end position="471"/>
    </location>
</feature>
<evidence type="ECO:0000256" key="3">
    <source>
        <dbReference type="ARBA" id="ARBA00008773"/>
    </source>
</evidence>
<evidence type="ECO:0000256" key="13">
    <source>
        <dbReference type="ARBA" id="ARBA00023295"/>
    </source>
</evidence>
<dbReference type="SUPFAM" id="SSF51445">
    <property type="entry name" value="(Trans)glycosidases"/>
    <property type="match status" value="1"/>
</dbReference>
<gene>
    <name evidence="19" type="primary">GH17a</name>
</gene>
<evidence type="ECO:0000256" key="5">
    <source>
        <dbReference type="ARBA" id="ARBA00022475"/>
    </source>
</evidence>
<evidence type="ECO:0000256" key="10">
    <source>
        <dbReference type="ARBA" id="ARBA00023136"/>
    </source>
</evidence>
<dbReference type="SMART" id="SM00768">
    <property type="entry name" value="X8"/>
    <property type="match status" value="1"/>
</dbReference>
<evidence type="ECO:0000256" key="12">
    <source>
        <dbReference type="ARBA" id="ARBA00023180"/>
    </source>
</evidence>
<dbReference type="PROSITE" id="PS00587">
    <property type="entry name" value="GLYCOSYL_HYDROL_F17"/>
    <property type="match status" value="1"/>
</dbReference>
<dbReference type="AlphaFoldDB" id="A0A3G6J9G8"/>
<protein>
    <recommendedName>
        <fullName evidence="4">glucan endo-1,3-beta-D-glucosidase</fullName>
        <ecNumber evidence="4">3.2.1.39</ecNumber>
    </recommendedName>
</protein>
<feature type="chain" id="PRO_5018139673" description="glucan endo-1,3-beta-D-glucosidase" evidence="17">
    <location>
        <begin position="25"/>
        <end position="475"/>
    </location>
</feature>
<comment type="similarity">
    <text evidence="3 14">Belongs to the glycosyl hydrolase 17 family.</text>
</comment>
<evidence type="ECO:0000256" key="14">
    <source>
        <dbReference type="RuleBase" id="RU004335"/>
    </source>
</evidence>
<evidence type="ECO:0000256" key="7">
    <source>
        <dbReference type="ARBA" id="ARBA00022729"/>
    </source>
</evidence>
<evidence type="ECO:0000256" key="1">
    <source>
        <dbReference type="ARBA" id="ARBA00000382"/>
    </source>
</evidence>
<evidence type="ECO:0000313" key="19">
    <source>
        <dbReference type="EMBL" id="AZA14775.1"/>
    </source>
</evidence>
<keyword evidence="11" id="KW-1015">Disulfide bond</keyword>
<proteinExistence type="evidence at transcript level"/>
<evidence type="ECO:0000259" key="18">
    <source>
        <dbReference type="SMART" id="SM00768"/>
    </source>
</evidence>
<evidence type="ECO:0000256" key="16">
    <source>
        <dbReference type="SAM" id="MobiDB-lite"/>
    </source>
</evidence>
<keyword evidence="6" id="KW-0449">Lipoprotein</keyword>
<keyword evidence="9" id="KW-0611">Plant defense</keyword>